<organism evidence="2 3">
    <name type="scientific">Trypanosoma congolense (strain IL3000)</name>
    <dbReference type="NCBI Taxonomy" id="1068625"/>
    <lineage>
        <taxon>Eukaryota</taxon>
        <taxon>Discoba</taxon>
        <taxon>Euglenozoa</taxon>
        <taxon>Kinetoplastea</taxon>
        <taxon>Metakinetoplastina</taxon>
        <taxon>Trypanosomatida</taxon>
        <taxon>Trypanosomatidae</taxon>
        <taxon>Trypanosoma</taxon>
        <taxon>Nannomonas</taxon>
    </lineage>
</organism>
<sequence>MRYYRQEKRHNGANPSATQATHHARDTNPKVGEEDDHTNKKAAPHSNLLTYSQHAHWKHTFCCCCSSCIYPARAPLDARLLPVLLRPAWGFDCNANTVLASFRKIVKQTACNGKAFFPSLWETTGTANDCAGDGTSSLLGGRTHFVA</sequence>
<feature type="region of interest" description="Disordered" evidence="1">
    <location>
        <begin position="1"/>
        <end position="42"/>
    </location>
</feature>
<feature type="compositionally biased region" description="Basic and acidic residues" evidence="1">
    <location>
        <begin position="23"/>
        <end position="32"/>
    </location>
</feature>
<accession>F9W4K1</accession>
<reference evidence="3" key="1">
    <citation type="submission" date="2011-07" db="EMBL/GenBank/DDBJ databases">
        <title>Divergent evolution of antigenic variation in African trypanosomes.</title>
        <authorList>
            <person name="Jackson A.P."/>
            <person name="Berry A."/>
            <person name="Allison H.C."/>
            <person name="Burton P."/>
            <person name="Anderson J."/>
            <person name="Aslett M."/>
            <person name="Brown R."/>
            <person name="Corton N."/>
            <person name="Harris D."/>
            <person name="Hauser H."/>
            <person name="Gamble J."/>
            <person name="Gilderthorp R."/>
            <person name="McQuillan J."/>
            <person name="Quail M.A."/>
            <person name="Sanders M."/>
            <person name="Van Tonder A."/>
            <person name="Ginger M.L."/>
            <person name="Donelson J.E."/>
            <person name="Field M.C."/>
            <person name="Barry J.D."/>
            <person name="Berriman M."/>
            <person name="Hertz-Fowler C."/>
        </authorList>
    </citation>
    <scope>NUCLEOTIDE SEQUENCE [LARGE SCALE GENOMIC DNA]</scope>
    <source>
        <strain evidence="3">IL3000</strain>
    </source>
</reference>
<feature type="compositionally biased region" description="Basic and acidic residues" evidence="1">
    <location>
        <begin position="1"/>
        <end position="10"/>
    </location>
</feature>
<dbReference type="AlphaFoldDB" id="F9W4K1"/>
<gene>
    <name evidence="2" type="ORF">TCIL3000_0_30100</name>
</gene>
<evidence type="ECO:0000313" key="3">
    <source>
        <dbReference type="Proteomes" id="UP000000702"/>
    </source>
</evidence>
<evidence type="ECO:0000313" key="2">
    <source>
        <dbReference type="EMBL" id="CCD12095.1"/>
    </source>
</evidence>
<dbReference type="EMBL" id="CAEQ01000566">
    <property type="protein sequence ID" value="CCD12095.1"/>
    <property type="molecule type" value="Genomic_DNA"/>
</dbReference>
<proteinExistence type="predicted"/>
<keyword evidence="3" id="KW-1185">Reference proteome</keyword>
<comment type="caution">
    <text evidence="2">The sequence shown here is derived from an EMBL/GenBank/DDBJ whole genome shotgun (WGS) entry which is preliminary data.</text>
</comment>
<dbReference type="Proteomes" id="UP000000702">
    <property type="component" value="Unassembled WGS sequence"/>
</dbReference>
<evidence type="ECO:0000256" key="1">
    <source>
        <dbReference type="SAM" id="MobiDB-lite"/>
    </source>
</evidence>
<name>F9W4K1_TRYCI</name>
<reference evidence="2 3" key="2">
    <citation type="journal article" date="2012" name="Proc. Natl. Acad. Sci. U.S.A.">
        <title>Antigenic diversity is generated by distinct evolutionary mechanisms in African trypanosome species.</title>
        <authorList>
            <person name="Jackson A.P."/>
            <person name="Berry A."/>
            <person name="Aslett M."/>
            <person name="Allison H.C."/>
            <person name="Burton P."/>
            <person name="Vavrova-Anderson J."/>
            <person name="Brown R."/>
            <person name="Browne H."/>
            <person name="Corton N."/>
            <person name="Hauser H."/>
            <person name="Gamble J."/>
            <person name="Gilderthorp R."/>
            <person name="Marcello L."/>
            <person name="McQuillan J."/>
            <person name="Otto T.D."/>
            <person name="Quail M.A."/>
            <person name="Sanders M.J."/>
            <person name="van Tonder A."/>
            <person name="Ginger M.L."/>
            <person name="Field M.C."/>
            <person name="Barry J.D."/>
            <person name="Hertz-Fowler C."/>
            <person name="Berriman M."/>
        </authorList>
    </citation>
    <scope>NUCLEOTIDE SEQUENCE [LARGE SCALE GENOMIC DNA]</scope>
    <source>
        <strain evidence="2 3">IL3000</strain>
    </source>
</reference>
<protein>
    <submittedName>
        <fullName evidence="2">Uncharacterized protein</fullName>
    </submittedName>
</protein>